<dbReference type="PROSITE" id="PS50994">
    <property type="entry name" value="INTEGRASE"/>
    <property type="match status" value="1"/>
</dbReference>
<evidence type="ECO:0000313" key="4">
    <source>
        <dbReference type="EMBL" id="KAK0539611.1"/>
    </source>
</evidence>
<dbReference type="PANTHER" id="PTHR46791">
    <property type="entry name" value="EXPRESSED PROTEIN"/>
    <property type="match status" value="1"/>
</dbReference>
<dbReference type="SUPFAM" id="SSF53098">
    <property type="entry name" value="Ribonuclease H-like"/>
    <property type="match status" value="1"/>
</dbReference>
<comment type="caution">
    <text evidence="4">The sequence shown here is derived from an EMBL/GenBank/DDBJ whole genome shotgun (WGS) entry which is preliminary data.</text>
</comment>
<dbReference type="Pfam" id="PF24764">
    <property type="entry name" value="rva_4"/>
    <property type="match status" value="1"/>
</dbReference>
<feature type="domain" description="Integrase catalytic" evidence="3">
    <location>
        <begin position="229"/>
        <end position="414"/>
    </location>
</feature>
<protein>
    <recommendedName>
        <fullName evidence="3">Integrase catalytic domain-containing protein</fullName>
    </recommendedName>
</protein>
<sequence>MEQLQPPLSLSHDRLATLSACIIADLSQVCAEIEAFLAAPTLDAAGASLHFERIEEALRVLQANGDLLHPLELTRTKSRLLHLRSDLEEREARRPLPLPPQQFYHGKRGALTLMVNEDQLRDLTQLRLSDAEIGERLNCSRSTLKRRRAELGITKRQPSDLTHEQLCNASPKVREARRKGSGKQGERMLAGSMRADKVDVSRARLRLAIQDTDPFRHIVALRQPIQRREYKVPFVNSLWHLDGYHKLIRWRIVIHGAIDGKSRVVTFLKASSNNLASTVGALFEEATRRFSWPSRVRVDYGGENLVVKRLMEEKRGYGRGSFMQGSSVHNQRIERLWGILREQATCKYRELFEKMEADEDLDASNPIDLWTLHFVFLPVINAALEHFQASWNEHKLSTRGLQNKSPKEIFNLGVLDAQRAGWGILQGGEEGSGTGAALRDLAEFDAGRAWNAAERERRPEDPHVQIAALADEIPAILLDSTVQKELRNRLSPIWPPPEDEGVAVFREAMVLVKLLLRSPLNTSATIRH</sequence>
<evidence type="ECO:0000256" key="2">
    <source>
        <dbReference type="SAM" id="MobiDB-lite"/>
    </source>
</evidence>
<organism evidence="4 5">
    <name type="scientific">Tilletia horrida</name>
    <dbReference type="NCBI Taxonomy" id="155126"/>
    <lineage>
        <taxon>Eukaryota</taxon>
        <taxon>Fungi</taxon>
        <taxon>Dikarya</taxon>
        <taxon>Basidiomycota</taxon>
        <taxon>Ustilaginomycotina</taxon>
        <taxon>Exobasidiomycetes</taxon>
        <taxon>Tilletiales</taxon>
        <taxon>Tilletiaceae</taxon>
        <taxon>Tilletia</taxon>
    </lineage>
</organism>
<name>A0AAN6GIW7_9BASI</name>
<evidence type="ECO:0000313" key="5">
    <source>
        <dbReference type="Proteomes" id="UP001176521"/>
    </source>
</evidence>
<dbReference type="InterPro" id="IPR001584">
    <property type="entry name" value="Integrase_cat-core"/>
</dbReference>
<dbReference type="GO" id="GO:0003723">
    <property type="term" value="F:RNA binding"/>
    <property type="evidence" value="ECO:0007669"/>
    <property type="project" value="UniProtKB-KW"/>
</dbReference>
<dbReference type="GO" id="GO:0005634">
    <property type="term" value="C:nucleus"/>
    <property type="evidence" value="ECO:0007669"/>
    <property type="project" value="UniProtKB-ARBA"/>
</dbReference>
<keyword evidence="1" id="KW-0694">RNA-binding</keyword>
<dbReference type="AlphaFoldDB" id="A0AAN6GIW7"/>
<dbReference type="InterPro" id="IPR012337">
    <property type="entry name" value="RNaseH-like_sf"/>
</dbReference>
<dbReference type="GO" id="GO:0015074">
    <property type="term" value="P:DNA integration"/>
    <property type="evidence" value="ECO:0007669"/>
    <property type="project" value="InterPro"/>
</dbReference>
<dbReference type="InterPro" id="IPR058913">
    <property type="entry name" value="Integrase_dom_put"/>
</dbReference>
<proteinExistence type="predicted"/>
<dbReference type="Proteomes" id="UP001176521">
    <property type="component" value="Unassembled WGS sequence"/>
</dbReference>
<dbReference type="EMBL" id="JAPDMQ010000028">
    <property type="protein sequence ID" value="KAK0539611.1"/>
    <property type="molecule type" value="Genomic_DNA"/>
</dbReference>
<dbReference type="PANTHER" id="PTHR46791:SF5">
    <property type="entry name" value="CLR5 DOMAIN-CONTAINING PROTEIN-RELATED"/>
    <property type="match status" value="1"/>
</dbReference>
<gene>
    <name evidence="4" type="ORF">OC842_000883</name>
</gene>
<reference evidence="4" key="1">
    <citation type="journal article" date="2023" name="PhytoFront">
        <title>Draft Genome Resources of Seven Strains of Tilletia horrida, Causal Agent of Kernel Smut of Rice.</title>
        <authorList>
            <person name="Khanal S."/>
            <person name="Antony Babu S."/>
            <person name="Zhou X.G."/>
        </authorList>
    </citation>
    <scope>NUCLEOTIDE SEQUENCE</scope>
    <source>
        <strain evidence="4">TX3</strain>
    </source>
</reference>
<feature type="region of interest" description="Disordered" evidence="2">
    <location>
        <begin position="170"/>
        <end position="193"/>
    </location>
</feature>
<evidence type="ECO:0000256" key="1">
    <source>
        <dbReference type="ARBA" id="ARBA00022884"/>
    </source>
</evidence>
<evidence type="ECO:0000259" key="3">
    <source>
        <dbReference type="PROSITE" id="PS50994"/>
    </source>
</evidence>
<accession>A0AAN6GIW7</accession>
<keyword evidence="5" id="KW-1185">Reference proteome</keyword>